<organism evidence="1 2">
    <name type="scientific">Bradyrhizobium ottawaense</name>
    <dbReference type="NCBI Taxonomy" id="931866"/>
    <lineage>
        <taxon>Bacteria</taxon>
        <taxon>Pseudomonadati</taxon>
        <taxon>Pseudomonadota</taxon>
        <taxon>Alphaproteobacteria</taxon>
        <taxon>Hyphomicrobiales</taxon>
        <taxon>Nitrobacteraceae</taxon>
        <taxon>Bradyrhizobium</taxon>
    </lineage>
</organism>
<gene>
    <name evidence="1" type="ORF">SAMN05444163_8135</name>
</gene>
<dbReference type="Proteomes" id="UP000198803">
    <property type="component" value="Chromosome I"/>
</dbReference>
<evidence type="ECO:0000313" key="2">
    <source>
        <dbReference type="Proteomes" id="UP000198803"/>
    </source>
</evidence>
<accession>A0ABY0QHF0</accession>
<sequence length="62" mass="6819">MAQTVIEIDIEGGMVQGFKAPPGVTIKVNDYDVEGIEANIKTDENGHDFVEQILEGNGEWQE</sequence>
<reference evidence="1 2" key="1">
    <citation type="submission" date="2016-10" db="EMBL/GenBank/DDBJ databases">
        <authorList>
            <person name="Varghese N."/>
            <person name="Submissions S."/>
        </authorList>
    </citation>
    <scope>NUCLEOTIDE SEQUENCE [LARGE SCALE GENOMIC DNA]</scope>
    <source>
        <strain evidence="1 2">GAS524</strain>
    </source>
</reference>
<protein>
    <submittedName>
        <fullName evidence="1">Uncharacterized protein</fullName>
    </submittedName>
</protein>
<name>A0ABY0QHF0_9BRAD</name>
<dbReference type="EMBL" id="LT629693">
    <property type="protein sequence ID" value="SDK44850.1"/>
    <property type="molecule type" value="Genomic_DNA"/>
</dbReference>
<dbReference type="RefSeq" id="WP_091977320.1">
    <property type="nucleotide sequence ID" value="NZ_LT629693.1"/>
</dbReference>
<keyword evidence="2" id="KW-1185">Reference proteome</keyword>
<proteinExistence type="predicted"/>
<evidence type="ECO:0000313" key="1">
    <source>
        <dbReference type="EMBL" id="SDK44850.1"/>
    </source>
</evidence>